<comment type="caution">
    <text evidence="1">The sequence shown here is derived from an EMBL/GenBank/DDBJ whole genome shotgun (WGS) entry which is preliminary data.</text>
</comment>
<dbReference type="EMBL" id="LQYG01000024">
    <property type="protein sequence ID" value="KYC64688.1"/>
    <property type="molecule type" value="Genomic_DNA"/>
</dbReference>
<reference evidence="1 2" key="1">
    <citation type="submission" date="2016-01" db="EMBL/GenBank/DDBJ databases">
        <title>Genome Sequences of Twelve Sporeforming Bacillus Species Isolated from Foods.</title>
        <authorList>
            <person name="Berendsen E.M."/>
            <person name="Wells-Bennik M.H."/>
            <person name="Krawcyk A.O."/>
            <person name="De Jong A."/>
            <person name="Holsappel S."/>
            <person name="Eijlander R.T."/>
            <person name="Kuipers O.P."/>
        </authorList>
    </citation>
    <scope>NUCLEOTIDE SEQUENCE [LARGE SCALE GENOMIC DNA]</scope>
    <source>
        <strain evidence="1 2">B4098</strain>
    </source>
</reference>
<organism evidence="1 2">
    <name type="scientific">Heyndrickxia coagulans</name>
    <name type="common">Weizmannia coagulans</name>
    <dbReference type="NCBI Taxonomy" id="1398"/>
    <lineage>
        <taxon>Bacteria</taxon>
        <taxon>Bacillati</taxon>
        <taxon>Bacillota</taxon>
        <taxon>Bacilli</taxon>
        <taxon>Bacillales</taxon>
        <taxon>Bacillaceae</taxon>
        <taxon>Heyndrickxia</taxon>
    </lineage>
</organism>
<evidence type="ECO:0008006" key="3">
    <source>
        <dbReference type="Google" id="ProtNLM"/>
    </source>
</evidence>
<protein>
    <recommendedName>
        <fullName evidence="3">HK97 gp10 family phage protein</fullName>
    </recommendedName>
</protein>
<dbReference type="PATRIC" id="fig|1398.26.peg.1811"/>
<accession>A0A150K646</accession>
<dbReference type="NCBIfam" id="TIGR01725">
    <property type="entry name" value="phge_HK97_gp10"/>
    <property type="match status" value="1"/>
</dbReference>
<name>A0A150K646_HEYCO</name>
<sequence length="158" mass="18073">MSVEVDTGGVDEVLKKMARQSDKVNREAVMTAAKYVAERLEENTPYEDESKYRSWNEQFKLENENGQEHKKFKHMKDDVHVSVGRDGTATVGYGHDTYWRVHFVETGTMRTGGMVDKSGKRHWGAGIEGQHFIERTTQETKDVAFDLMAKKIKKAFGL</sequence>
<evidence type="ECO:0000313" key="2">
    <source>
        <dbReference type="Proteomes" id="UP000075288"/>
    </source>
</evidence>
<dbReference type="AlphaFoldDB" id="A0A150K646"/>
<dbReference type="InterPro" id="IPR010064">
    <property type="entry name" value="HK97-gp10_tail"/>
</dbReference>
<evidence type="ECO:0000313" key="1">
    <source>
        <dbReference type="EMBL" id="KYC64688.1"/>
    </source>
</evidence>
<dbReference type="RefSeq" id="WP_061566335.1">
    <property type="nucleotide sequence ID" value="NZ_LQYG01000024.1"/>
</dbReference>
<dbReference type="Proteomes" id="UP000075288">
    <property type="component" value="Unassembled WGS sequence"/>
</dbReference>
<gene>
    <name evidence="1" type="ORF">B4098_3381</name>
</gene>
<dbReference type="Pfam" id="PF04883">
    <property type="entry name" value="HK97-gp10_like"/>
    <property type="match status" value="1"/>
</dbReference>
<proteinExistence type="predicted"/>